<dbReference type="Pfam" id="PF14905">
    <property type="entry name" value="OMP_b-brl_3"/>
    <property type="match status" value="1"/>
</dbReference>
<dbReference type="AlphaFoldDB" id="A0A4R7DE46"/>
<organism evidence="5 6">
    <name type="scientific">Maribacter caenipelagi</name>
    <dbReference type="NCBI Taxonomy" id="1447781"/>
    <lineage>
        <taxon>Bacteria</taxon>
        <taxon>Pseudomonadati</taxon>
        <taxon>Bacteroidota</taxon>
        <taxon>Flavobacteriia</taxon>
        <taxon>Flavobacteriales</taxon>
        <taxon>Flavobacteriaceae</taxon>
        <taxon>Maribacter</taxon>
    </lineage>
</organism>
<dbReference type="Gene3D" id="2.40.170.20">
    <property type="entry name" value="TonB-dependent receptor, beta-barrel domain"/>
    <property type="match status" value="1"/>
</dbReference>
<evidence type="ECO:0000256" key="1">
    <source>
        <dbReference type="ARBA" id="ARBA00004442"/>
    </source>
</evidence>
<evidence type="ECO:0000313" key="5">
    <source>
        <dbReference type="EMBL" id="TDS18585.1"/>
    </source>
</evidence>
<dbReference type="SUPFAM" id="SSF49464">
    <property type="entry name" value="Carboxypeptidase regulatory domain-like"/>
    <property type="match status" value="1"/>
</dbReference>
<protein>
    <submittedName>
        <fullName evidence="5">Outer membrane receptor protein involved in Fe transport</fullName>
    </submittedName>
</protein>
<accession>A0A4R7DE46</accession>
<dbReference type="PANTHER" id="PTHR40980:SF4">
    <property type="entry name" value="TONB-DEPENDENT RECEPTOR-LIKE BETA-BARREL DOMAIN-CONTAINING PROTEIN"/>
    <property type="match status" value="1"/>
</dbReference>
<sequence length="836" mass="95857">MSVVTYLLLYRLVWITYIVKDYNVFLTRFEYQPKLPLKQVITLLLFTIGMSHCGFSQTFELKGEVKDQYQEPVAFASVFLLTVTDSVLVKGSSADENGAFLFSDIAEGLYFLKASYVGQTSENLAIEILKDTKIGAVIIHQQAEQLNEVTVTSGKPVVKREVDRIVFNVENTVISQNSSWDILSQTPGVIVMGDDLKVRNRATTIYINNRKVQLSAEEVRSLLENYQGENIKSVEVIHNPPASYDAEGGSILNIVTSKNVSVGYKGNVNAGYTQGVFPKYNIGTSHFYKTKKLNVNASYNYTPKKQFKNTLSNTNFMDNTGITSIWDTDFDQVIRTNTHSAGVSVDYEFDDKNSLSLTSNAQYQPKKDADFFQETSIKNSAGVLDSIFTSNSFLSEQKHNISGDLTFKHQFKDQGNLTVNTHYTNFNLDRNQDVNSDYFQPNGSFQRDFNFSTIADQQIEIKTAQIDYTDYFGSVFFETGAKGSFIDSESRLDYFLQNNVTQFIPNLSDDYTYDESVYAGYFSLSKDWDKWSIKTGLRAEQTESTGVSVNVSNINELSYFELFPSLYILHNINDHHSLSFDYARKVQRPRYENLNPFRTYSNERIFVEGNPNLIPSFIHNFNLNYTLNQEYFFDFYYRDNGRYISDLTFQNNTDFVLTDNFQNVLGSTSYGFDFTYGKSITNNWYLYSYMSFFHEEETFIASQSDAFSYTNELNGAYIDITNYITLSNDGSFKGELGIVYLTGWLEGSFIQDETTNLTIGLRKSFLNNRAVFSVSANDLLGKYNAYSSSQYLNQNNRYLAVEETQYVKFGFTYNFGNFRLEDNQRDIDKIERERLE</sequence>
<evidence type="ECO:0000256" key="2">
    <source>
        <dbReference type="ARBA" id="ARBA00023136"/>
    </source>
</evidence>
<keyword evidence="6" id="KW-1185">Reference proteome</keyword>
<dbReference type="InterPro" id="IPR008969">
    <property type="entry name" value="CarboxyPept-like_regulatory"/>
</dbReference>
<dbReference type="InterPro" id="IPR036942">
    <property type="entry name" value="Beta-barrel_TonB_sf"/>
</dbReference>
<feature type="domain" description="Outer membrane protein beta-barrel" evidence="4">
    <location>
        <begin position="409"/>
        <end position="813"/>
    </location>
</feature>
<comment type="subcellular location">
    <subcellularLocation>
        <location evidence="1">Cell outer membrane</location>
    </subcellularLocation>
</comment>
<evidence type="ECO:0000259" key="4">
    <source>
        <dbReference type="Pfam" id="PF14905"/>
    </source>
</evidence>
<reference evidence="5 6" key="1">
    <citation type="submission" date="2019-03" db="EMBL/GenBank/DDBJ databases">
        <title>Genomic Encyclopedia of Type Strains, Phase III (KMG-III): the genomes of soil and plant-associated and newly described type strains.</title>
        <authorList>
            <person name="Whitman W."/>
        </authorList>
    </citation>
    <scope>NUCLEOTIDE SEQUENCE [LARGE SCALE GENOMIC DNA]</scope>
    <source>
        <strain evidence="5 6">CECT 8455</strain>
    </source>
</reference>
<dbReference type="Proteomes" id="UP000295274">
    <property type="component" value="Unassembled WGS sequence"/>
</dbReference>
<keyword evidence="5" id="KW-0675">Receptor</keyword>
<proteinExistence type="predicted"/>
<comment type="caution">
    <text evidence="5">The sequence shown here is derived from an EMBL/GenBank/DDBJ whole genome shotgun (WGS) entry which is preliminary data.</text>
</comment>
<dbReference type="SUPFAM" id="SSF56935">
    <property type="entry name" value="Porins"/>
    <property type="match status" value="1"/>
</dbReference>
<keyword evidence="3" id="KW-0998">Cell outer membrane</keyword>
<evidence type="ECO:0000313" key="6">
    <source>
        <dbReference type="Proteomes" id="UP000295274"/>
    </source>
</evidence>
<evidence type="ECO:0000256" key="3">
    <source>
        <dbReference type="ARBA" id="ARBA00023237"/>
    </source>
</evidence>
<name>A0A4R7DE46_9FLAO</name>
<keyword evidence="2" id="KW-0472">Membrane</keyword>
<dbReference type="InterPro" id="IPR041700">
    <property type="entry name" value="OMP_b-brl_3"/>
</dbReference>
<dbReference type="PANTHER" id="PTHR40980">
    <property type="entry name" value="PLUG DOMAIN-CONTAINING PROTEIN"/>
    <property type="match status" value="1"/>
</dbReference>
<dbReference type="GO" id="GO:0009279">
    <property type="term" value="C:cell outer membrane"/>
    <property type="evidence" value="ECO:0007669"/>
    <property type="project" value="UniProtKB-SubCell"/>
</dbReference>
<dbReference type="Pfam" id="PF13715">
    <property type="entry name" value="CarbopepD_reg_2"/>
    <property type="match status" value="1"/>
</dbReference>
<dbReference type="EMBL" id="SNZW01000011">
    <property type="protein sequence ID" value="TDS18585.1"/>
    <property type="molecule type" value="Genomic_DNA"/>
</dbReference>
<gene>
    <name evidence="5" type="ORF">DFQ03_0290</name>
</gene>